<name>A0A8W8NPQ5_MAGGI</name>
<reference evidence="1" key="1">
    <citation type="submission" date="2022-08" db="UniProtKB">
        <authorList>
            <consortium name="EnsemblMetazoa"/>
        </authorList>
    </citation>
    <scope>IDENTIFICATION</scope>
    <source>
        <strain evidence="1">05x7-T-G4-1.051#20</strain>
    </source>
</reference>
<dbReference type="EnsemblMetazoa" id="G7186.1">
    <property type="protein sequence ID" value="G7186.1:cds"/>
    <property type="gene ID" value="G7186"/>
</dbReference>
<dbReference type="InterPro" id="IPR037238">
    <property type="entry name" value="YbiA-like_sf"/>
</dbReference>
<dbReference type="Gene3D" id="1.10.357.40">
    <property type="entry name" value="YbiA-like"/>
    <property type="match status" value="1"/>
</dbReference>
<protein>
    <recommendedName>
        <fullName evidence="3">CCHC-type domain-containing protein</fullName>
    </recommendedName>
</protein>
<evidence type="ECO:0008006" key="3">
    <source>
        <dbReference type="Google" id="ProtNLM"/>
    </source>
</evidence>
<sequence>MILYQKSRILTCIYYYNCDHEVNDSVSKSQYFNCWETGHRKQQCKNERVCGVCRKLRHAPRSTEYAAKNVRKAEKALDAKRIGHNIRDPQDWQSEKEAVMEEIVNAKVDQIPEINTKLETFNNDTMYSEVCITSLGHVVILSMDCTIILGYFSLTIVSSEWIVSIV</sequence>
<organism evidence="1 2">
    <name type="scientific">Magallana gigas</name>
    <name type="common">Pacific oyster</name>
    <name type="synonym">Crassostrea gigas</name>
    <dbReference type="NCBI Taxonomy" id="29159"/>
    <lineage>
        <taxon>Eukaryota</taxon>
        <taxon>Metazoa</taxon>
        <taxon>Spiralia</taxon>
        <taxon>Lophotrochozoa</taxon>
        <taxon>Mollusca</taxon>
        <taxon>Bivalvia</taxon>
        <taxon>Autobranchia</taxon>
        <taxon>Pteriomorphia</taxon>
        <taxon>Ostreida</taxon>
        <taxon>Ostreoidea</taxon>
        <taxon>Ostreidae</taxon>
        <taxon>Magallana</taxon>
    </lineage>
</organism>
<proteinExistence type="predicted"/>
<dbReference type="Proteomes" id="UP000005408">
    <property type="component" value="Unassembled WGS sequence"/>
</dbReference>
<evidence type="ECO:0000313" key="1">
    <source>
        <dbReference type="EnsemblMetazoa" id="G7186.1:cds"/>
    </source>
</evidence>
<dbReference type="AlphaFoldDB" id="A0A8W8NPQ5"/>
<keyword evidence="2" id="KW-1185">Reference proteome</keyword>
<evidence type="ECO:0000313" key="2">
    <source>
        <dbReference type="Proteomes" id="UP000005408"/>
    </source>
</evidence>
<accession>A0A8W8NPQ5</accession>